<dbReference type="NCBIfam" id="TIGR01640">
    <property type="entry name" value="F_box_assoc_1"/>
    <property type="match status" value="1"/>
</dbReference>
<dbReference type="EnsemblPlants" id="HORVU.MOREX.r3.7HG0637430.1">
    <property type="protein sequence ID" value="HORVU.MOREX.r3.7HG0637430.1.CDS1"/>
    <property type="gene ID" value="HORVU.MOREX.r3.7HG0637430"/>
</dbReference>
<dbReference type="Pfam" id="PF00646">
    <property type="entry name" value="F-box"/>
    <property type="match status" value="1"/>
</dbReference>
<protein>
    <recommendedName>
        <fullName evidence="1">F-box domain-containing protein</fullName>
    </recommendedName>
</protein>
<reference evidence="2" key="3">
    <citation type="submission" date="2022-01" db="UniProtKB">
        <authorList>
            <consortium name="EnsemblPlants"/>
        </authorList>
    </citation>
    <scope>IDENTIFICATION</scope>
    <source>
        <strain evidence="2">subsp. vulgare</strain>
    </source>
</reference>
<organism evidence="2 3">
    <name type="scientific">Hordeum vulgare subsp. vulgare</name>
    <name type="common">Domesticated barley</name>
    <dbReference type="NCBI Taxonomy" id="112509"/>
    <lineage>
        <taxon>Eukaryota</taxon>
        <taxon>Viridiplantae</taxon>
        <taxon>Streptophyta</taxon>
        <taxon>Embryophyta</taxon>
        <taxon>Tracheophyta</taxon>
        <taxon>Spermatophyta</taxon>
        <taxon>Magnoliopsida</taxon>
        <taxon>Liliopsida</taxon>
        <taxon>Poales</taxon>
        <taxon>Poaceae</taxon>
        <taxon>BOP clade</taxon>
        <taxon>Pooideae</taxon>
        <taxon>Triticodae</taxon>
        <taxon>Triticeae</taxon>
        <taxon>Hordeinae</taxon>
        <taxon>Hordeum</taxon>
    </lineage>
</organism>
<dbReference type="InterPro" id="IPR036047">
    <property type="entry name" value="F-box-like_dom_sf"/>
</dbReference>
<dbReference type="PANTHER" id="PTHR31672:SF13">
    <property type="entry name" value="F-BOX PROTEIN CPR30-LIKE"/>
    <property type="match status" value="1"/>
</dbReference>
<name>A0A8I7BI05_HORVV</name>
<gene>
    <name evidence="2" type="primary">LOC123407949</name>
</gene>
<dbReference type="CDD" id="cd22157">
    <property type="entry name" value="F-box_AtFBW1-like"/>
    <property type="match status" value="1"/>
</dbReference>
<reference evidence="2" key="2">
    <citation type="submission" date="2020-10" db="EMBL/GenBank/DDBJ databases">
        <authorList>
            <person name="Scholz U."/>
            <person name="Mascher M."/>
            <person name="Fiebig A."/>
        </authorList>
    </citation>
    <scope>NUCLEOTIDE SEQUENCE [LARGE SCALE GENOMIC DNA]</scope>
    <source>
        <strain evidence="2">cv. Morex</strain>
    </source>
</reference>
<dbReference type="Gramene" id="HORVU.MOREX.r3.7HG0637410.1">
    <property type="protein sequence ID" value="HORVU.MOREX.r3.7HG0637410.1.CDS1"/>
    <property type="gene ID" value="HORVU.MOREX.r3.7HG0637410"/>
</dbReference>
<dbReference type="SMART" id="SM00256">
    <property type="entry name" value="FBOX"/>
    <property type="match status" value="1"/>
</dbReference>
<evidence type="ECO:0000313" key="2">
    <source>
        <dbReference type="EnsemblPlants" id="HORVU.MOREX.r3.7HG0637410.1.CDS1"/>
    </source>
</evidence>
<dbReference type="EnsemblPlants" id="HORVU.MOREX.r3.7HG0637410.1">
    <property type="protein sequence ID" value="HORVU.MOREX.r3.7HG0637410.1.CDS1"/>
    <property type="gene ID" value="HORVU.MOREX.r3.7HG0637410"/>
</dbReference>
<dbReference type="InterPro" id="IPR050796">
    <property type="entry name" value="SCF_F-box_component"/>
</dbReference>
<dbReference type="InterPro" id="IPR001810">
    <property type="entry name" value="F-box_dom"/>
</dbReference>
<dbReference type="Gene3D" id="1.20.1280.50">
    <property type="match status" value="1"/>
</dbReference>
<evidence type="ECO:0000259" key="1">
    <source>
        <dbReference type="SMART" id="SM00256"/>
    </source>
</evidence>
<dbReference type="Gramene" id="HORVU.MOREX.r3.7HG0637430.1">
    <property type="protein sequence ID" value="HORVU.MOREX.r3.7HG0637430.1.CDS1"/>
    <property type="gene ID" value="HORVU.MOREX.r3.7HG0637430"/>
</dbReference>
<evidence type="ECO:0000313" key="3">
    <source>
        <dbReference type="Proteomes" id="UP000011116"/>
    </source>
</evidence>
<dbReference type="PANTHER" id="PTHR31672">
    <property type="entry name" value="BNACNNG10540D PROTEIN"/>
    <property type="match status" value="1"/>
</dbReference>
<dbReference type="InterPro" id="IPR017451">
    <property type="entry name" value="F-box-assoc_interact_dom"/>
</dbReference>
<dbReference type="SUPFAM" id="SSF81383">
    <property type="entry name" value="F-box domain"/>
    <property type="match status" value="1"/>
</dbReference>
<sequence>MGDDGRLKLVRRPATMPCLSHELILWKILVRLPTKSLLRLRCVCKAWRDIISGADPSFSQAHLHHLHQQDKKPYSLLIAPRMKCKSDVEEDPRNTTTRPCTEMMVTSPGLYLWEESRRDVATLLFDISSFPGEGAATRRHGLAHCDGLVLLPAEDAVRVLNPATRQIRVLPSSPNSAPPGRCPEGEGHQAFGFGRDHRSNAYKVARFFHRETRGMGGGLGMEVFTVGKDQRWRETAAQPPYPFVAGLMATFFKGSLIWTIDHCSPMYDYSHLDDVGHMPCFVRFNLEDESFSVMKGPPWYQGADYLDTNFAELNGELAMPHPGPNSELVEIWMCDDVEGNNPTRWNQRLVLDYPFSMRLIATFNDEIVYQDTLDYLWRRTRKGDKAMARMNVLRYYNPDMGTLVEYSWRTVKRFDVIFYVPNLVRI</sequence>
<keyword evidence="3" id="KW-1185">Reference proteome</keyword>
<accession>A0A8I7BI05</accession>
<proteinExistence type="predicted"/>
<reference evidence="3" key="1">
    <citation type="journal article" date="2012" name="Nature">
        <title>A physical, genetic and functional sequence assembly of the barley genome.</title>
        <authorList>
            <consortium name="The International Barley Genome Sequencing Consortium"/>
            <person name="Mayer K.F."/>
            <person name="Waugh R."/>
            <person name="Brown J.W."/>
            <person name="Schulman A."/>
            <person name="Langridge P."/>
            <person name="Platzer M."/>
            <person name="Fincher G.B."/>
            <person name="Muehlbauer G.J."/>
            <person name="Sato K."/>
            <person name="Close T.J."/>
            <person name="Wise R.P."/>
            <person name="Stein N."/>
        </authorList>
    </citation>
    <scope>NUCLEOTIDE SEQUENCE [LARGE SCALE GENOMIC DNA]</scope>
    <source>
        <strain evidence="3">cv. Morex</strain>
    </source>
</reference>
<dbReference type="AlphaFoldDB" id="A0A8I7BI05"/>
<dbReference type="Proteomes" id="UP000011116">
    <property type="component" value="Chromosome 7H"/>
</dbReference>
<dbReference type="InterPro" id="IPR006527">
    <property type="entry name" value="F-box-assoc_dom_typ1"/>
</dbReference>
<dbReference type="Pfam" id="PF07734">
    <property type="entry name" value="FBA_1"/>
    <property type="match status" value="1"/>
</dbReference>
<feature type="domain" description="F-box" evidence="1">
    <location>
        <begin position="19"/>
        <end position="60"/>
    </location>
</feature>